<comment type="caution">
    <text evidence="1">The sequence shown here is derived from an EMBL/GenBank/DDBJ whole genome shotgun (WGS) entry which is preliminary data.</text>
</comment>
<dbReference type="AlphaFoldDB" id="A0A5C4ZX55"/>
<protein>
    <submittedName>
        <fullName evidence="1">Uncharacterized protein</fullName>
    </submittedName>
</protein>
<evidence type="ECO:0000313" key="1">
    <source>
        <dbReference type="EMBL" id="TNP10495.1"/>
    </source>
</evidence>
<organism evidence="1 2">
    <name type="scientific">Bacillus tropicus</name>
    <dbReference type="NCBI Taxonomy" id="2026188"/>
    <lineage>
        <taxon>Bacteria</taxon>
        <taxon>Bacillati</taxon>
        <taxon>Bacillota</taxon>
        <taxon>Bacilli</taxon>
        <taxon>Bacillales</taxon>
        <taxon>Bacillaceae</taxon>
        <taxon>Bacillus</taxon>
        <taxon>Bacillus cereus group</taxon>
    </lineage>
</organism>
<reference evidence="1 2" key="1">
    <citation type="submission" date="2019-06" db="EMBL/GenBank/DDBJ databases">
        <title>Biocontrol Bacillus strains from Vietnam.</title>
        <authorList>
            <person name="Borriss R."/>
            <person name="Lasch P."/>
            <person name="Thanh Tam L.T."/>
            <person name="Luong P.T."/>
            <person name="Phuong Thao L.T."/>
            <person name="Kim Chung L.T."/>
        </authorList>
    </citation>
    <scope>NUCLEOTIDE SEQUENCE [LARGE SCALE GENOMIC DNA]</scope>
    <source>
        <strain evidence="1 2">SN1</strain>
    </source>
</reference>
<dbReference type="Proteomes" id="UP000312495">
    <property type="component" value="Unassembled WGS sequence"/>
</dbReference>
<gene>
    <name evidence="1" type="ORF">FHY71_27280</name>
</gene>
<proteinExistence type="predicted"/>
<evidence type="ECO:0000313" key="2">
    <source>
        <dbReference type="Proteomes" id="UP000312495"/>
    </source>
</evidence>
<name>A0A5C4ZX55_9BACI</name>
<dbReference type="EMBL" id="VEPV01000021">
    <property type="protein sequence ID" value="TNP10495.1"/>
    <property type="molecule type" value="Genomic_DNA"/>
</dbReference>
<sequence length="218" mass="25518">MKYEKELLEVINLIRDSLETLDFNQLQIFQDQQTKKYSYKAYKEQERKGLNEGSISPVIHINTLAQILYESFRKLDKKNSLIKPIILINDSSAVTGVQKSGAYFINLEQDELIKIDDNVKNMHNKDDLFTRLAIGYTFFLEKFKKTNKDAFTNQIIQELTFMIHQIQNMLVIHGELTDVIKVPAIAEFSTCEEEISPVFLYQELINVHEEGYWDNQKN</sequence>
<accession>A0A5C4ZX55</accession>
<dbReference type="RefSeq" id="WP_074619579.1">
    <property type="nucleotide sequence ID" value="NZ_JAJAQE010000017.1"/>
</dbReference>